<evidence type="ECO:0000313" key="2">
    <source>
        <dbReference type="Proteomes" id="UP000193495"/>
    </source>
</evidence>
<dbReference type="EMBL" id="FWFY01000025">
    <property type="protein sequence ID" value="SLN72662.1"/>
    <property type="molecule type" value="Genomic_DNA"/>
</dbReference>
<dbReference type="AlphaFoldDB" id="A0A1X7A7T6"/>
<protein>
    <submittedName>
        <fullName evidence="1">Uncharacterized protein</fullName>
    </submittedName>
</protein>
<reference evidence="1 2" key="1">
    <citation type="submission" date="2017-03" db="EMBL/GenBank/DDBJ databases">
        <authorList>
            <person name="Afonso C.L."/>
            <person name="Miller P.J."/>
            <person name="Scott M.A."/>
            <person name="Spackman E."/>
            <person name="Goraichik I."/>
            <person name="Dimitrov K.M."/>
            <person name="Suarez D.L."/>
            <person name="Swayne D.E."/>
        </authorList>
    </citation>
    <scope>NUCLEOTIDE SEQUENCE [LARGE SCALE GENOMIC DNA]</scope>
    <source>
        <strain evidence="1 2">CECT 8367</strain>
    </source>
</reference>
<gene>
    <name evidence="1" type="ORF">LOS8367_03711</name>
</gene>
<evidence type="ECO:0000313" key="1">
    <source>
        <dbReference type="EMBL" id="SLN72662.1"/>
    </source>
</evidence>
<organism evidence="1 2">
    <name type="scientific">Limimaricola soesokkakensis</name>
    <dbReference type="NCBI Taxonomy" id="1343159"/>
    <lineage>
        <taxon>Bacteria</taxon>
        <taxon>Pseudomonadati</taxon>
        <taxon>Pseudomonadota</taxon>
        <taxon>Alphaproteobacteria</taxon>
        <taxon>Rhodobacterales</taxon>
        <taxon>Paracoccaceae</taxon>
        <taxon>Limimaricola</taxon>
    </lineage>
</organism>
<dbReference type="Proteomes" id="UP000193495">
    <property type="component" value="Unassembled WGS sequence"/>
</dbReference>
<name>A0A1X7A7T6_9RHOB</name>
<sequence length="65" mass="7214">MHAVEAWKLYIESSIGRGIVHIATRDFAWELASQTPVMVSGQRWFTLAELAPAALLADIYGVIEL</sequence>
<proteinExistence type="predicted"/>
<accession>A0A1X7A7T6</accession>